<keyword evidence="2" id="KW-1185">Reference proteome</keyword>
<dbReference type="AlphaFoldDB" id="A0AAU9BZB8"/>
<evidence type="ECO:0008006" key="3">
    <source>
        <dbReference type="Google" id="ProtNLM"/>
    </source>
</evidence>
<evidence type="ECO:0000313" key="1">
    <source>
        <dbReference type="EMBL" id="BCX80563.1"/>
    </source>
</evidence>
<gene>
    <name evidence="1" type="ORF">MIT9_P0136</name>
</gene>
<accession>A0AAU9BZB8</accession>
<evidence type="ECO:0000313" key="2">
    <source>
        <dbReference type="Proteomes" id="UP001321825"/>
    </source>
</evidence>
<dbReference type="Pfam" id="PF10116">
    <property type="entry name" value="Host_attach"/>
    <property type="match status" value="1"/>
</dbReference>
<dbReference type="EMBL" id="AP024714">
    <property type="protein sequence ID" value="BCX80563.1"/>
    <property type="molecule type" value="Genomic_DNA"/>
</dbReference>
<reference evidence="2" key="1">
    <citation type="journal article" date="2024" name="Int. J. Syst. Evol. Microbiol.">
        <title>Methylomarinovum tepidoasis sp. nov., a moderately thermophilic methanotroph of the family Methylothermaceae isolated from a deep-sea hydrothermal field.</title>
        <authorList>
            <person name="Hirayama H."/>
            <person name="Takaki Y."/>
            <person name="Abe M."/>
            <person name="Miyazaki M."/>
            <person name="Uematsu K."/>
            <person name="Matsui Y."/>
            <person name="Takai K."/>
        </authorList>
    </citation>
    <scope>NUCLEOTIDE SEQUENCE [LARGE SCALE GENOMIC DNA]</scope>
    <source>
        <strain evidence="2">IT-9</strain>
    </source>
</reference>
<protein>
    <recommendedName>
        <fullName evidence="3">Host attachment protein</fullName>
    </recommendedName>
</protein>
<dbReference type="Proteomes" id="UP001321825">
    <property type="component" value="Chromosome"/>
</dbReference>
<organism evidence="1 2">
    <name type="scientific">Methylomarinovum caldicuralii</name>
    <dbReference type="NCBI Taxonomy" id="438856"/>
    <lineage>
        <taxon>Bacteria</taxon>
        <taxon>Pseudomonadati</taxon>
        <taxon>Pseudomonadota</taxon>
        <taxon>Gammaproteobacteria</taxon>
        <taxon>Methylococcales</taxon>
        <taxon>Methylothermaceae</taxon>
        <taxon>Methylomarinovum</taxon>
    </lineage>
</organism>
<proteinExistence type="predicted"/>
<name>A0AAU9BZB8_9GAMM</name>
<dbReference type="KEGG" id="mcau:MIT9_P0136"/>
<dbReference type="RefSeq" id="WP_317705537.1">
    <property type="nucleotide sequence ID" value="NZ_AP024714.1"/>
</dbReference>
<sequence length="145" mass="16438">MKKTWVVVAEGSRARIFEANSRVKPMTELEDLSHPKSRAKVLDINADNAGKVYDRMGQGIHHMESEVDPKTHEADMFAKEVAEHIEKARATNRFEELVLVGEPKFIGMVRKHLHAPTLKTLVKTVSKNLIRADEETIRKAAIELE</sequence>
<dbReference type="InterPro" id="IPR019291">
    <property type="entry name" value="Host_attachment_protein"/>
</dbReference>